<gene>
    <name evidence="1" type="ORF">C2134_09575</name>
</gene>
<evidence type="ECO:0000313" key="2">
    <source>
        <dbReference type="Proteomes" id="UP000236416"/>
    </source>
</evidence>
<dbReference type="InterPro" id="IPR007553">
    <property type="entry name" value="2-thiour_desulf"/>
</dbReference>
<protein>
    <submittedName>
        <fullName evidence="1">DUF523 domain-containing protein</fullName>
    </submittedName>
</protein>
<accession>A0A2K4MPD3</accession>
<name>A0A2K4MPD3_9NEIS</name>
<sequence length="162" mass="17433">MKPKLLISACLLGQPVRYDGQSKPMRDVDWTKIHDRFGLIPACPECLGGLPTPRPAAEITGGSGNDVLTQQASVQTGDGQDVSLAFITGAWQTLRLAQQGDCKLALLKANSPSCGNRQIYDGNFGKTLRDGQGVTASLLSQHGIRVWNEEEVDALLRQDGDD</sequence>
<dbReference type="PANTHER" id="PTHR30087">
    <property type="entry name" value="INNER MEMBRANE PROTEIN"/>
    <property type="match status" value="1"/>
</dbReference>
<dbReference type="EMBL" id="PPTF01000033">
    <property type="protein sequence ID" value="POA98862.1"/>
    <property type="molecule type" value="Genomic_DNA"/>
</dbReference>
<dbReference type="Pfam" id="PF04463">
    <property type="entry name" value="2-thiour_desulf"/>
    <property type="match status" value="1"/>
</dbReference>
<organism evidence="1 2">
    <name type="scientific">Chromobacterium sinusclupearum</name>
    <dbReference type="NCBI Taxonomy" id="2077146"/>
    <lineage>
        <taxon>Bacteria</taxon>
        <taxon>Pseudomonadati</taxon>
        <taxon>Pseudomonadota</taxon>
        <taxon>Betaproteobacteria</taxon>
        <taxon>Neisseriales</taxon>
        <taxon>Chromobacteriaceae</taxon>
        <taxon>Chromobacterium</taxon>
    </lineage>
</organism>
<dbReference type="AlphaFoldDB" id="A0A2K4MPD3"/>
<comment type="caution">
    <text evidence="1">The sequence shown here is derived from an EMBL/GenBank/DDBJ whole genome shotgun (WGS) entry which is preliminary data.</text>
</comment>
<reference evidence="1 2" key="1">
    <citation type="submission" date="2018-01" db="EMBL/GenBank/DDBJ databases">
        <title>Genomic Sequence of Chromobacterium MWU13-2610 from wild cranberry bogs within the Cape Cod National Seashore.</title>
        <authorList>
            <person name="O'Hara-Hanley K."/>
            <person name="Soby S."/>
            <person name="Harrison A."/>
        </authorList>
    </citation>
    <scope>NUCLEOTIDE SEQUENCE [LARGE SCALE GENOMIC DNA]</scope>
    <source>
        <strain evidence="1 2">MWU13-2610</strain>
    </source>
</reference>
<keyword evidence="2" id="KW-1185">Reference proteome</keyword>
<dbReference type="Proteomes" id="UP000236416">
    <property type="component" value="Unassembled WGS sequence"/>
</dbReference>
<dbReference type="PANTHER" id="PTHR30087:SF1">
    <property type="entry name" value="HYPOTHETICAL CYTOSOLIC PROTEIN"/>
    <property type="match status" value="1"/>
</dbReference>
<proteinExistence type="predicted"/>
<evidence type="ECO:0000313" key="1">
    <source>
        <dbReference type="EMBL" id="POA98862.1"/>
    </source>
</evidence>